<dbReference type="AlphaFoldDB" id="A0A4P9K9K6"/>
<dbReference type="NCBIfam" id="TIGR00055">
    <property type="entry name" value="uppS"/>
    <property type="match status" value="1"/>
</dbReference>
<dbReference type="PANTHER" id="PTHR10291:SF0">
    <property type="entry name" value="DEHYDRODOLICHYL DIPHOSPHATE SYNTHASE 2"/>
    <property type="match status" value="1"/>
</dbReference>
<comment type="catalytic activity">
    <reaction evidence="2">
        <text>8 isopentenyl diphosphate + (2E,6E)-farnesyl diphosphate = di-trans,octa-cis-undecaprenyl diphosphate + 8 diphosphate</text>
        <dbReference type="Rhea" id="RHEA:27551"/>
        <dbReference type="ChEBI" id="CHEBI:33019"/>
        <dbReference type="ChEBI" id="CHEBI:58405"/>
        <dbReference type="ChEBI" id="CHEBI:128769"/>
        <dbReference type="ChEBI" id="CHEBI:175763"/>
        <dbReference type="EC" id="2.5.1.31"/>
    </reaction>
</comment>
<gene>
    <name evidence="2 3" type="primary">uppS</name>
    <name evidence="3" type="ORF">FE785_05890</name>
</gene>
<feature type="binding site" evidence="2">
    <location>
        <begin position="174"/>
        <end position="176"/>
    </location>
    <ligand>
        <name>substrate</name>
    </ligand>
</feature>
<dbReference type="SUPFAM" id="SSF64005">
    <property type="entry name" value="Undecaprenyl diphosphate synthase"/>
    <property type="match status" value="1"/>
</dbReference>
<evidence type="ECO:0000313" key="4">
    <source>
        <dbReference type="Proteomes" id="UP000304864"/>
    </source>
</evidence>
<feature type="binding site" evidence="2">
    <location>
        <position position="53"/>
    </location>
    <ligand>
        <name>substrate</name>
    </ligand>
</feature>
<dbReference type="InterPro" id="IPR036424">
    <property type="entry name" value="UPP_synth-like_sf"/>
</dbReference>
<keyword evidence="1 2" id="KW-0808">Transferase</keyword>
<comment type="cofactor">
    <cofactor evidence="2">
        <name>Mg(2+)</name>
        <dbReference type="ChEBI" id="CHEBI:18420"/>
    </cofactor>
    <text evidence="2">Binds 2 magnesium ions per subunit.</text>
</comment>
<feature type="active site" description="Proton acceptor" evidence="2">
    <location>
        <position position="50"/>
    </location>
</feature>
<comment type="subunit">
    <text evidence="2">Homodimer.</text>
</comment>
<dbReference type="InterPro" id="IPR018520">
    <property type="entry name" value="UPP_synth-like_CS"/>
</dbReference>
<feature type="binding site" evidence="2">
    <location>
        <position position="15"/>
    </location>
    <ligand>
        <name>substrate</name>
    </ligand>
</feature>
<keyword evidence="2" id="KW-0573">Peptidoglycan synthesis</keyword>
<feature type="binding site" evidence="2">
    <location>
        <position position="187"/>
    </location>
    <ligand>
        <name>Mg(2+)</name>
        <dbReference type="ChEBI" id="CHEBI:18420"/>
    </ligand>
</feature>
<feature type="binding site" evidence="2">
    <location>
        <position position="2"/>
    </location>
    <ligand>
        <name>Mg(2+)</name>
        <dbReference type="ChEBI" id="CHEBI:18420"/>
    </ligand>
</feature>
<keyword evidence="4" id="KW-1185">Reference proteome</keyword>
<comment type="function">
    <text evidence="2">Catalyzes the sequential condensation of isopentenyl diphosphate (IPP) with (2E,6E)-farnesyl diphosphate (E,E-FPP) to yield (2Z,6Z,10Z,14Z,18Z,22Z,26Z,30Z,34E,38E)-undecaprenyl diphosphate (di-trans,octa-cis-UPP). UPP is the precursor of glycosyl carrier lipid in the biosynthesis of bacterial cell wall polysaccharide components such as peptidoglycan and lipopolysaccharide.</text>
</comment>
<dbReference type="GO" id="GO:0071555">
    <property type="term" value="P:cell wall organization"/>
    <property type="evidence" value="ECO:0007669"/>
    <property type="project" value="UniProtKB-KW"/>
</dbReference>
<protein>
    <recommendedName>
        <fullName evidence="2">Ditrans,polycis-undecaprenyl-diphosphate synthase ((2E,6E)-farnesyl-diphosphate specific)</fullName>
        <ecNumber evidence="2">2.5.1.31</ecNumber>
    </recommendedName>
    <alternativeName>
        <fullName evidence="2">Ditrans,polycis-undecaprenylcistransferase</fullName>
    </alternativeName>
    <alternativeName>
        <fullName evidence="2">Undecaprenyl diphosphate synthase</fullName>
        <shortName evidence="2">UDS</shortName>
    </alternativeName>
    <alternativeName>
        <fullName evidence="2">Undecaprenyl pyrophosphate synthase</fullName>
        <shortName evidence="2">UPP synthase</shortName>
    </alternativeName>
</protein>
<dbReference type="Gene3D" id="3.40.1180.10">
    <property type="entry name" value="Decaprenyl diphosphate synthase-like"/>
    <property type="match status" value="1"/>
</dbReference>
<dbReference type="GO" id="GO:0005829">
    <property type="term" value="C:cytosol"/>
    <property type="evidence" value="ECO:0007669"/>
    <property type="project" value="TreeGrafter"/>
</dbReference>
<dbReference type="EC" id="2.5.1.31" evidence="2"/>
<keyword evidence="2" id="KW-0479">Metal-binding</keyword>
<dbReference type="HAMAP" id="MF_01139">
    <property type="entry name" value="ISPT"/>
    <property type="match status" value="1"/>
</dbReference>
<sequence>MDGNGRWAKNRFMPRFVGHQKGASAVRKVVMGCAKRGIEALTLFAFSTENWKRPPEEVNKLMELFLNALQKEVGKLHDNNVQLRVIGDKTAFNESIQEHIAKAEKLTENNTGLVLTIAANYGGRADIVRAVQAWQKANPNKSVESLSEEELNQYVALSDIASPDLLIRTGGEQRISNFLIWQSAYAELYFSDVLWPDFSEKQLDEAIASFAKRERRFGKTSEQVSKC</sequence>
<dbReference type="GO" id="GO:0009252">
    <property type="term" value="P:peptidoglycan biosynthetic process"/>
    <property type="evidence" value="ECO:0007669"/>
    <property type="project" value="UniProtKB-UniRule"/>
</dbReference>
<feature type="binding site" evidence="2">
    <location>
        <begin position="3"/>
        <end position="6"/>
    </location>
    <ligand>
        <name>substrate</name>
    </ligand>
</feature>
<evidence type="ECO:0000256" key="2">
    <source>
        <dbReference type="HAMAP-Rule" id="MF_01139"/>
    </source>
</evidence>
<keyword evidence="2" id="KW-0460">Magnesium</keyword>
<feature type="binding site" evidence="2">
    <location>
        <begin position="47"/>
        <end position="49"/>
    </location>
    <ligand>
        <name>substrate</name>
    </ligand>
</feature>
<dbReference type="PANTHER" id="PTHR10291">
    <property type="entry name" value="DEHYDRODOLICHYL DIPHOSPHATE SYNTHASE FAMILY MEMBER"/>
    <property type="match status" value="1"/>
</dbReference>
<reference evidence="3 4" key="1">
    <citation type="submission" date="2019-05" db="EMBL/GenBank/DDBJ databases">
        <title>Thiomicrorhabdus sediminis sp. nov, a novel sulfur-oxidizing bacterium isolated from coastal sediment.</title>
        <authorList>
            <person name="Liu X."/>
        </authorList>
    </citation>
    <scope>NUCLEOTIDE SEQUENCE [LARGE SCALE GENOMIC DNA]</scope>
    <source>
        <strain evidence="3 4">G1</strain>
    </source>
</reference>
<feature type="binding site" evidence="2">
    <location>
        <position position="7"/>
    </location>
    <ligand>
        <name>substrate</name>
    </ligand>
</feature>
<comment type="similarity">
    <text evidence="2">Belongs to the UPP synthase family.</text>
</comment>
<dbReference type="Pfam" id="PF01255">
    <property type="entry name" value="Prenyltransf"/>
    <property type="match status" value="1"/>
</dbReference>
<evidence type="ECO:0000256" key="1">
    <source>
        <dbReference type="ARBA" id="ARBA00022679"/>
    </source>
</evidence>
<feature type="binding site" evidence="2">
    <location>
        <position position="51"/>
    </location>
    <ligand>
        <name>substrate</name>
    </ligand>
</feature>
<keyword evidence="2" id="KW-0133">Cell shape</keyword>
<feature type="binding site" evidence="2">
    <location>
        <position position="168"/>
    </location>
    <ligand>
        <name>substrate</name>
    </ligand>
</feature>
<dbReference type="GO" id="GO:0008834">
    <property type="term" value="F:ditrans,polycis-undecaprenyl-diphosphate synthase [(2E,6E)-farnesyl-diphosphate specific] activity"/>
    <property type="evidence" value="ECO:0007669"/>
    <property type="project" value="UniProtKB-UniRule"/>
</dbReference>
<dbReference type="CDD" id="cd00475">
    <property type="entry name" value="Cis_IPPS"/>
    <property type="match status" value="1"/>
</dbReference>
<dbReference type="EMBL" id="CP040602">
    <property type="protein sequence ID" value="QCU91136.1"/>
    <property type="molecule type" value="Genomic_DNA"/>
</dbReference>
<evidence type="ECO:0000313" key="3">
    <source>
        <dbReference type="EMBL" id="QCU91136.1"/>
    </source>
</evidence>
<name>A0A4P9K9K6_9GAMM</name>
<dbReference type="GO" id="GO:0016094">
    <property type="term" value="P:polyprenol biosynthetic process"/>
    <property type="evidence" value="ECO:0007669"/>
    <property type="project" value="TreeGrafter"/>
</dbReference>
<proteinExistence type="inferred from homology"/>
<organism evidence="3 4">
    <name type="scientific">Thiomicrorhabdus sediminis</name>
    <dbReference type="NCBI Taxonomy" id="2580412"/>
    <lineage>
        <taxon>Bacteria</taxon>
        <taxon>Pseudomonadati</taxon>
        <taxon>Pseudomonadota</taxon>
        <taxon>Gammaproteobacteria</taxon>
        <taxon>Thiotrichales</taxon>
        <taxon>Piscirickettsiaceae</taxon>
        <taxon>Thiomicrorhabdus</taxon>
    </lineage>
</organism>
<dbReference type="PROSITE" id="PS01066">
    <property type="entry name" value="UPP_SYNTHASE"/>
    <property type="match status" value="1"/>
</dbReference>
<feature type="active site" evidence="2">
    <location>
        <position position="2"/>
    </location>
</feature>
<dbReference type="FunFam" id="3.40.1180.10:FF:000001">
    <property type="entry name" value="(2E,6E)-farnesyl-diphosphate-specific ditrans,polycis-undecaprenyl-diphosphate synthase"/>
    <property type="match status" value="1"/>
</dbReference>
<dbReference type="InterPro" id="IPR001441">
    <property type="entry name" value="UPP_synth-like"/>
</dbReference>
<keyword evidence="2" id="KW-0961">Cell wall biogenesis/degradation</keyword>
<dbReference type="KEGG" id="thig:FE785_05890"/>
<dbReference type="Proteomes" id="UP000304864">
    <property type="component" value="Chromosome"/>
</dbReference>
<accession>A0A4P9K9K6</accession>
<feature type="binding site" evidence="2">
    <location>
        <position position="19"/>
    </location>
    <ligand>
        <name>substrate</name>
    </ligand>
</feature>
<dbReference type="GO" id="GO:0000287">
    <property type="term" value="F:magnesium ion binding"/>
    <property type="evidence" value="ECO:0007669"/>
    <property type="project" value="UniProtKB-UniRule"/>
</dbReference>
<dbReference type="OrthoDB" id="4191603at2"/>
<dbReference type="GO" id="GO:0008360">
    <property type="term" value="P:regulation of cell shape"/>
    <property type="evidence" value="ECO:0007669"/>
    <property type="project" value="UniProtKB-KW"/>
</dbReference>